<evidence type="ECO:0000313" key="3">
    <source>
        <dbReference type="EMBL" id="KAG9228339.1"/>
    </source>
</evidence>
<dbReference type="Pfam" id="PF23865">
    <property type="entry name" value="DUF7223"/>
    <property type="match status" value="1"/>
</dbReference>
<dbReference type="InterPro" id="IPR055647">
    <property type="entry name" value="DUF7223"/>
</dbReference>
<evidence type="ECO:0000313" key="4">
    <source>
        <dbReference type="Proteomes" id="UP000824998"/>
    </source>
</evidence>
<dbReference type="OrthoDB" id="3515070at2759"/>
<sequence length="455" mass="48171">MAYPAVVLDHSALVTHVECDPTNLRIKFLHRNALNTAKSAWTMPKFVMTSFYEGCGQASSTGERDYLLVHALDFKPDALQVDAKIKHIGVKEAIGDENPITLDMGTYTPTSADGNVGFDSGNAPPVPNNGTAQNTTGSAADFDVALDNSIGYTSLNATSHVKRFLGLEPHAQLQGRGFFSKIWKAVKKVVQKFIPSWTLTPLNKNININLGGGNIMTPWNKKGYQLYSTGSGTNYVRLYCVDCGVKGMINVKATVTFNLIGIISAGSFSANGNMAAGLGLGVDAHYATSIPGFSKTLVVIPLSPFAIPGLITIGPHLDLGVGANAHFSASGKLYAGVGLSWPAIHAQLNLLSAPSASGFSPTVTHNFEAEGKISLGADVTLQGVAFENQNVLVAVDAGRNQLYPMLCVFGDTDFPKLFLAKDPHAGIDALKSDTNVATITGVKPEDCDFIPLISV</sequence>
<dbReference type="Proteomes" id="UP000824998">
    <property type="component" value="Unassembled WGS sequence"/>
</dbReference>
<accession>A0A9P7Y6S9</accession>
<protein>
    <recommendedName>
        <fullName evidence="5">Peptidase A1 domain-containing protein</fullName>
    </recommendedName>
</protein>
<name>A0A9P7Y6S9_9HELO</name>
<dbReference type="Pfam" id="PF22974">
    <property type="entry name" value="DUF7029"/>
    <property type="match status" value="1"/>
</dbReference>
<evidence type="ECO:0008006" key="5">
    <source>
        <dbReference type="Google" id="ProtNLM"/>
    </source>
</evidence>
<feature type="domain" description="DUF7029" evidence="1">
    <location>
        <begin position="1"/>
        <end position="95"/>
    </location>
</feature>
<dbReference type="EMBL" id="MU251972">
    <property type="protein sequence ID" value="KAG9228339.1"/>
    <property type="molecule type" value="Genomic_DNA"/>
</dbReference>
<dbReference type="InterPro" id="IPR054293">
    <property type="entry name" value="DUF7029"/>
</dbReference>
<proteinExistence type="predicted"/>
<feature type="domain" description="DUF7223" evidence="2">
    <location>
        <begin position="225"/>
        <end position="380"/>
    </location>
</feature>
<comment type="caution">
    <text evidence="3">The sequence shown here is derived from an EMBL/GenBank/DDBJ whole genome shotgun (WGS) entry which is preliminary data.</text>
</comment>
<keyword evidence="4" id="KW-1185">Reference proteome</keyword>
<dbReference type="AlphaFoldDB" id="A0A9P7Y6S9"/>
<organism evidence="3 4">
    <name type="scientific">Amylocarpus encephaloides</name>
    <dbReference type="NCBI Taxonomy" id="45428"/>
    <lineage>
        <taxon>Eukaryota</taxon>
        <taxon>Fungi</taxon>
        <taxon>Dikarya</taxon>
        <taxon>Ascomycota</taxon>
        <taxon>Pezizomycotina</taxon>
        <taxon>Leotiomycetes</taxon>
        <taxon>Helotiales</taxon>
        <taxon>Helotiales incertae sedis</taxon>
        <taxon>Amylocarpus</taxon>
    </lineage>
</organism>
<gene>
    <name evidence="3" type="ORF">BJ875DRAFT_412799</name>
</gene>
<reference evidence="3" key="1">
    <citation type="journal article" date="2021" name="IMA Fungus">
        <title>Genomic characterization of three marine fungi, including Emericellopsis atlantica sp. nov. with signatures of a generalist lifestyle and marine biomass degradation.</title>
        <authorList>
            <person name="Hagestad O.C."/>
            <person name="Hou L."/>
            <person name="Andersen J.H."/>
            <person name="Hansen E.H."/>
            <person name="Altermark B."/>
            <person name="Li C."/>
            <person name="Kuhnert E."/>
            <person name="Cox R.J."/>
            <person name="Crous P.W."/>
            <person name="Spatafora J.W."/>
            <person name="Lail K."/>
            <person name="Amirebrahimi M."/>
            <person name="Lipzen A."/>
            <person name="Pangilinan J."/>
            <person name="Andreopoulos W."/>
            <person name="Hayes R.D."/>
            <person name="Ng V."/>
            <person name="Grigoriev I.V."/>
            <person name="Jackson S.A."/>
            <person name="Sutton T.D.S."/>
            <person name="Dobson A.D.W."/>
            <person name="Rama T."/>
        </authorList>
    </citation>
    <scope>NUCLEOTIDE SEQUENCE</scope>
    <source>
        <strain evidence="3">TRa018bII</strain>
    </source>
</reference>
<evidence type="ECO:0000259" key="1">
    <source>
        <dbReference type="Pfam" id="PF22974"/>
    </source>
</evidence>
<evidence type="ECO:0000259" key="2">
    <source>
        <dbReference type="Pfam" id="PF23865"/>
    </source>
</evidence>